<gene>
    <name evidence="6" type="primary">birA</name>
    <name evidence="8" type="ORF">C4B60_04035</name>
</gene>
<keyword evidence="3 6" id="KW-0067">ATP-binding</keyword>
<sequence length="333" mass="37227">MASKIRESLLSSLSAHQETYVSGQQLAEETGCSRTAIWKHIEELRNEGFTIESKKKRGYRLLKTNDQLTENNLLLGMETKALGRTIVVMDSVDSTQKIAHTLAQDKAPEGTLVIAEEQRAGRGRMARVWHSPKGTGIWMSLLLRPSLPPQKAPQFTLITAVAVVQAIWDVCQLDVEIKWPNDLLLNNKKITGILTELQADSEQIHSLIIGIGMNVNQEKKDFPEELLSIATSLSIEKGEKISRSELVQRVMYHLERYYQIYLEKGFTPIKLLWESYAVSIGKYITARTLNGELTGVALGITDDGVLLLEDEKGTVHSIYSADIEISAKNRGKP</sequence>
<keyword evidence="2 6" id="KW-0547">Nucleotide-binding</keyword>
<feature type="binding site" evidence="6">
    <location>
        <position position="189"/>
    </location>
    <ligand>
        <name>biotin</name>
        <dbReference type="ChEBI" id="CHEBI:57586"/>
    </ligand>
</feature>
<dbReference type="SUPFAM" id="SSF46785">
    <property type="entry name" value="Winged helix' DNA-binding domain"/>
    <property type="match status" value="1"/>
</dbReference>
<evidence type="ECO:0000313" key="9">
    <source>
        <dbReference type="Proteomes" id="UP000239047"/>
    </source>
</evidence>
<evidence type="ECO:0000256" key="2">
    <source>
        <dbReference type="ARBA" id="ARBA00022741"/>
    </source>
</evidence>
<comment type="caution">
    <text evidence="6">Lacks conserved residue(s) required for the propagation of feature annotation.</text>
</comment>
<evidence type="ECO:0000256" key="6">
    <source>
        <dbReference type="HAMAP-Rule" id="MF_00978"/>
    </source>
</evidence>
<dbReference type="PANTHER" id="PTHR12835:SF5">
    <property type="entry name" value="BIOTIN--PROTEIN LIGASE"/>
    <property type="match status" value="1"/>
</dbReference>
<evidence type="ECO:0000256" key="3">
    <source>
        <dbReference type="ARBA" id="ARBA00022840"/>
    </source>
</evidence>
<dbReference type="InterPro" id="IPR003142">
    <property type="entry name" value="BPL_C"/>
</dbReference>
<dbReference type="InterPro" id="IPR036390">
    <property type="entry name" value="WH_DNA-bd_sf"/>
</dbReference>
<dbReference type="Pfam" id="PF03099">
    <property type="entry name" value="BPL_LplA_LipB"/>
    <property type="match status" value="1"/>
</dbReference>
<dbReference type="PANTHER" id="PTHR12835">
    <property type="entry name" value="BIOTIN PROTEIN LIGASE"/>
    <property type="match status" value="1"/>
</dbReference>
<feature type="binding site" evidence="6">
    <location>
        <position position="118"/>
    </location>
    <ligand>
        <name>biotin</name>
        <dbReference type="ChEBI" id="CHEBI:57586"/>
    </ligand>
</feature>
<evidence type="ECO:0000256" key="5">
    <source>
        <dbReference type="ARBA" id="ARBA00023267"/>
    </source>
</evidence>
<dbReference type="CDD" id="cd16442">
    <property type="entry name" value="BPL"/>
    <property type="match status" value="1"/>
</dbReference>
<dbReference type="GO" id="GO:0006355">
    <property type="term" value="P:regulation of DNA-templated transcription"/>
    <property type="evidence" value="ECO:0007669"/>
    <property type="project" value="UniProtKB-UniRule"/>
</dbReference>
<name>A0A2S5GDX5_9BACL</name>
<dbReference type="Gene3D" id="3.30.930.10">
    <property type="entry name" value="Bira Bifunctional Protein, Domain 2"/>
    <property type="match status" value="1"/>
</dbReference>
<protein>
    <recommendedName>
        <fullName evidence="6">Bifunctional ligase/repressor BirA</fullName>
    </recommendedName>
    <alternativeName>
        <fullName evidence="6">Biotin--[acetyl-CoA-carboxylase] ligase</fullName>
        <ecNumber evidence="6">6.3.4.15</ecNumber>
    </alternativeName>
    <alternativeName>
        <fullName evidence="6">Biotin--protein ligase</fullName>
    </alternativeName>
    <alternativeName>
        <fullName evidence="6">Biotin-[acetyl-CoA carboxylase] synthetase</fullName>
    </alternativeName>
</protein>
<evidence type="ECO:0000259" key="7">
    <source>
        <dbReference type="PROSITE" id="PS51733"/>
    </source>
</evidence>
<dbReference type="RefSeq" id="WP_104056733.1">
    <property type="nucleotide sequence ID" value="NZ_PREZ01000002.1"/>
</dbReference>
<feature type="DNA-binding region" description="H-T-H motif" evidence="6">
    <location>
        <begin position="23"/>
        <end position="42"/>
    </location>
</feature>
<dbReference type="CDD" id="cd00090">
    <property type="entry name" value="HTH_ARSR"/>
    <property type="match status" value="1"/>
</dbReference>
<keyword evidence="5 6" id="KW-0092">Biotin</keyword>
<dbReference type="SUPFAM" id="SSF50037">
    <property type="entry name" value="C-terminal domain of transcriptional repressors"/>
    <property type="match status" value="1"/>
</dbReference>
<feature type="binding site" evidence="6">
    <location>
        <begin position="122"/>
        <end position="124"/>
    </location>
    <ligand>
        <name>biotin</name>
        <dbReference type="ChEBI" id="CHEBI:57586"/>
    </ligand>
</feature>
<organism evidence="8 9">
    <name type="scientific">Jeotgalibacillus proteolyticus</name>
    <dbReference type="NCBI Taxonomy" id="2082395"/>
    <lineage>
        <taxon>Bacteria</taxon>
        <taxon>Bacillati</taxon>
        <taxon>Bacillota</taxon>
        <taxon>Bacilli</taxon>
        <taxon>Bacillales</taxon>
        <taxon>Caryophanaceae</taxon>
        <taxon>Jeotgalibacillus</taxon>
    </lineage>
</organism>
<dbReference type="GO" id="GO:0016740">
    <property type="term" value="F:transferase activity"/>
    <property type="evidence" value="ECO:0007669"/>
    <property type="project" value="UniProtKB-ARBA"/>
</dbReference>
<keyword evidence="6" id="KW-0678">Repressor</keyword>
<evidence type="ECO:0000256" key="4">
    <source>
        <dbReference type="ARBA" id="ARBA00023125"/>
    </source>
</evidence>
<dbReference type="Pfam" id="PF08279">
    <property type="entry name" value="HTH_11"/>
    <property type="match status" value="1"/>
</dbReference>
<keyword evidence="1 6" id="KW-0436">Ligase</keyword>
<reference evidence="8 9" key="1">
    <citation type="submission" date="2018-02" db="EMBL/GenBank/DDBJ databases">
        <title>Jeotgalibacillus proteolyticum sp. nov. a protease producing bacterium isolated from ocean sediments of Laizhou Bay.</title>
        <authorList>
            <person name="Li Y."/>
        </authorList>
    </citation>
    <scope>NUCLEOTIDE SEQUENCE [LARGE SCALE GENOMIC DNA]</scope>
    <source>
        <strain evidence="8 9">22-7</strain>
    </source>
</reference>
<keyword evidence="6" id="KW-0804">Transcription</keyword>
<comment type="catalytic activity">
    <reaction evidence="6">
        <text>biotin + L-lysyl-[protein] + ATP = N(6)-biotinyl-L-lysyl-[protein] + AMP + diphosphate + H(+)</text>
        <dbReference type="Rhea" id="RHEA:11756"/>
        <dbReference type="Rhea" id="RHEA-COMP:9752"/>
        <dbReference type="Rhea" id="RHEA-COMP:10505"/>
        <dbReference type="ChEBI" id="CHEBI:15378"/>
        <dbReference type="ChEBI" id="CHEBI:29969"/>
        <dbReference type="ChEBI" id="CHEBI:30616"/>
        <dbReference type="ChEBI" id="CHEBI:33019"/>
        <dbReference type="ChEBI" id="CHEBI:57586"/>
        <dbReference type="ChEBI" id="CHEBI:83144"/>
        <dbReference type="ChEBI" id="CHEBI:456215"/>
        <dbReference type="EC" id="6.3.4.15"/>
    </reaction>
</comment>
<accession>A0A2S5GDX5</accession>
<dbReference type="NCBIfam" id="TIGR00121">
    <property type="entry name" value="birA_ligase"/>
    <property type="match status" value="1"/>
</dbReference>
<dbReference type="InterPro" id="IPR030855">
    <property type="entry name" value="Bifunct_BirA"/>
</dbReference>
<dbReference type="InterPro" id="IPR013196">
    <property type="entry name" value="HTH_11"/>
</dbReference>
<dbReference type="Gene3D" id="1.10.10.10">
    <property type="entry name" value="Winged helix-like DNA-binding domain superfamily/Winged helix DNA-binding domain"/>
    <property type="match status" value="1"/>
</dbReference>
<dbReference type="EMBL" id="PREZ01000002">
    <property type="protein sequence ID" value="PPA71242.1"/>
    <property type="molecule type" value="Genomic_DNA"/>
</dbReference>
<evidence type="ECO:0000256" key="1">
    <source>
        <dbReference type="ARBA" id="ARBA00022598"/>
    </source>
</evidence>
<dbReference type="InterPro" id="IPR011991">
    <property type="entry name" value="ArsR-like_HTH"/>
</dbReference>
<evidence type="ECO:0000313" key="8">
    <source>
        <dbReference type="EMBL" id="PPA71242.1"/>
    </source>
</evidence>
<dbReference type="PROSITE" id="PS51733">
    <property type="entry name" value="BPL_LPL_CATALYTIC"/>
    <property type="match status" value="1"/>
</dbReference>
<proteinExistence type="inferred from homology"/>
<comment type="caution">
    <text evidence="8">The sequence shown here is derived from an EMBL/GenBank/DDBJ whole genome shotgun (WGS) entry which is preliminary data.</text>
</comment>
<keyword evidence="6" id="KW-0805">Transcription regulation</keyword>
<dbReference type="GO" id="GO:0004077">
    <property type="term" value="F:biotin--[biotin carboxyl-carrier protein] ligase activity"/>
    <property type="evidence" value="ECO:0007669"/>
    <property type="project" value="UniProtKB-UniRule"/>
</dbReference>
<dbReference type="OrthoDB" id="9807064at2"/>
<dbReference type="SUPFAM" id="SSF55681">
    <property type="entry name" value="Class II aaRS and biotin synthetases"/>
    <property type="match status" value="1"/>
</dbReference>
<dbReference type="GO" id="GO:0003677">
    <property type="term" value="F:DNA binding"/>
    <property type="evidence" value="ECO:0007669"/>
    <property type="project" value="UniProtKB-UniRule"/>
</dbReference>
<comment type="similarity">
    <text evidence="6">Belongs to the biotin--protein ligase family.</text>
</comment>
<dbReference type="Pfam" id="PF02237">
    <property type="entry name" value="BPL_C"/>
    <property type="match status" value="1"/>
</dbReference>
<dbReference type="InterPro" id="IPR004143">
    <property type="entry name" value="BPL_LPL_catalytic"/>
</dbReference>
<dbReference type="HAMAP" id="MF_00978">
    <property type="entry name" value="Bifunct_BirA"/>
    <property type="match status" value="1"/>
</dbReference>
<dbReference type="Proteomes" id="UP000239047">
    <property type="component" value="Unassembled WGS sequence"/>
</dbReference>
<dbReference type="InterPro" id="IPR004408">
    <property type="entry name" value="Biotin_CoA_COase_ligase"/>
</dbReference>
<dbReference type="Gene3D" id="2.30.30.100">
    <property type="match status" value="1"/>
</dbReference>
<dbReference type="InterPro" id="IPR045864">
    <property type="entry name" value="aa-tRNA-synth_II/BPL/LPL"/>
</dbReference>
<dbReference type="InterPro" id="IPR008988">
    <property type="entry name" value="Transcriptional_repressor_C"/>
</dbReference>
<feature type="domain" description="BPL/LPL catalytic" evidence="7">
    <location>
        <begin position="68"/>
        <end position="262"/>
    </location>
</feature>
<dbReference type="AlphaFoldDB" id="A0A2S5GDX5"/>
<comment type="function">
    <text evidence="6">Acts both as a biotin--[acetyl-CoA-carboxylase] ligase and a repressor.</text>
</comment>
<dbReference type="GO" id="GO:0009249">
    <property type="term" value="P:protein lipoylation"/>
    <property type="evidence" value="ECO:0007669"/>
    <property type="project" value="UniProtKB-ARBA"/>
</dbReference>
<keyword evidence="9" id="KW-1185">Reference proteome</keyword>
<dbReference type="EC" id="6.3.4.15" evidence="6"/>
<keyword evidence="4 6" id="KW-0238">DNA-binding</keyword>
<dbReference type="GO" id="GO:0005737">
    <property type="term" value="C:cytoplasm"/>
    <property type="evidence" value="ECO:0007669"/>
    <property type="project" value="TreeGrafter"/>
</dbReference>
<dbReference type="GO" id="GO:0005524">
    <property type="term" value="F:ATP binding"/>
    <property type="evidence" value="ECO:0007669"/>
    <property type="project" value="UniProtKB-UniRule"/>
</dbReference>
<dbReference type="InterPro" id="IPR036388">
    <property type="entry name" value="WH-like_DNA-bd_sf"/>
</dbReference>